<gene>
    <name evidence="2" type="ORF">ASIM_LOCUS12356</name>
</gene>
<dbReference type="OrthoDB" id="5799925at2759"/>
<evidence type="ECO:0000256" key="1">
    <source>
        <dbReference type="SAM" id="Phobius"/>
    </source>
</evidence>
<dbReference type="PANTHER" id="PTHR22943:SF248">
    <property type="entry name" value="SEVEN TM RECEPTOR"/>
    <property type="match status" value="1"/>
</dbReference>
<dbReference type="WBParaSite" id="ASIM_0001289001-mRNA-1">
    <property type="protein sequence ID" value="ASIM_0001289001-mRNA-1"/>
    <property type="gene ID" value="ASIM_0001289001"/>
</dbReference>
<evidence type="ECO:0000313" key="4">
    <source>
        <dbReference type="WBParaSite" id="ASIM_0001289001-mRNA-1"/>
    </source>
</evidence>
<evidence type="ECO:0000313" key="3">
    <source>
        <dbReference type="Proteomes" id="UP000267096"/>
    </source>
</evidence>
<dbReference type="PANTHER" id="PTHR22943">
    <property type="entry name" value="7-TRANSMEMBRANE DOMAIN RECEPTOR C.ELEGANS"/>
    <property type="match status" value="1"/>
</dbReference>
<keyword evidence="1" id="KW-1133">Transmembrane helix</keyword>
<dbReference type="AlphaFoldDB" id="A0A0M3JX37"/>
<dbReference type="EMBL" id="UYRR01031174">
    <property type="protein sequence ID" value="VDK47168.1"/>
    <property type="molecule type" value="Genomic_DNA"/>
</dbReference>
<protein>
    <submittedName>
        <fullName evidence="4">G protein-coupled receptor</fullName>
    </submittedName>
</protein>
<reference evidence="4" key="1">
    <citation type="submission" date="2017-02" db="UniProtKB">
        <authorList>
            <consortium name="WormBaseParasite"/>
        </authorList>
    </citation>
    <scope>IDENTIFICATION</scope>
</reference>
<keyword evidence="1" id="KW-0472">Membrane</keyword>
<feature type="transmembrane region" description="Helical" evidence="1">
    <location>
        <begin position="53"/>
        <end position="77"/>
    </location>
</feature>
<dbReference type="SUPFAM" id="SSF81321">
    <property type="entry name" value="Family A G protein-coupled receptor-like"/>
    <property type="match status" value="1"/>
</dbReference>
<name>A0A0M3JX37_ANISI</name>
<dbReference type="Proteomes" id="UP000267096">
    <property type="component" value="Unassembled WGS sequence"/>
</dbReference>
<sequence length="115" mass="13360">MKLHSTALSAERKKLQNELMMCMILQALLPLIFSTIPMLAFITMMIAPKEIDFYGTIILAFLNWQPCIYPMISLISIRPFRREISKLFKKQNTVVVVRNTQWSVPKLFSVMKATH</sequence>
<keyword evidence="1" id="KW-0812">Transmembrane</keyword>
<proteinExistence type="predicted"/>
<dbReference type="Pfam" id="PF10326">
    <property type="entry name" value="7TM_GPCR_Str"/>
    <property type="match status" value="1"/>
</dbReference>
<dbReference type="InterPro" id="IPR019428">
    <property type="entry name" value="7TM_GPCR_serpentine_rcpt_Str"/>
</dbReference>
<keyword evidence="3" id="KW-1185">Reference proteome</keyword>
<accession>A0A0M3JX37</accession>
<evidence type="ECO:0000313" key="2">
    <source>
        <dbReference type="EMBL" id="VDK47168.1"/>
    </source>
</evidence>
<reference evidence="2 3" key="2">
    <citation type="submission" date="2018-11" db="EMBL/GenBank/DDBJ databases">
        <authorList>
            <consortium name="Pathogen Informatics"/>
        </authorList>
    </citation>
    <scope>NUCLEOTIDE SEQUENCE [LARGE SCALE GENOMIC DNA]</scope>
</reference>
<organism evidence="4">
    <name type="scientific">Anisakis simplex</name>
    <name type="common">Herring worm</name>
    <dbReference type="NCBI Taxonomy" id="6269"/>
    <lineage>
        <taxon>Eukaryota</taxon>
        <taxon>Metazoa</taxon>
        <taxon>Ecdysozoa</taxon>
        <taxon>Nematoda</taxon>
        <taxon>Chromadorea</taxon>
        <taxon>Rhabditida</taxon>
        <taxon>Spirurina</taxon>
        <taxon>Ascaridomorpha</taxon>
        <taxon>Ascaridoidea</taxon>
        <taxon>Anisakidae</taxon>
        <taxon>Anisakis</taxon>
        <taxon>Anisakis simplex complex</taxon>
    </lineage>
</organism>
<feature type="transmembrane region" description="Helical" evidence="1">
    <location>
        <begin position="21"/>
        <end position="47"/>
    </location>
</feature>